<protein>
    <submittedName>
        <fullName evidence="1">Uncharacterized protein</fullName>
    </submittedName>
</protein>
<evidence type="ECO:0000313" key="1">
    <source>
        <dbReference type="EMBL" id="CAF1490721.1"/>
    </source>
</evidence>
<accession>A0A815SIL0</accession>
<sequence>MILSQTAVKGIWDLIFKSLIHDGPRYDDAIIIGGNISGMVTAAYLTQYFSRITSIESDDILNDKLIQSTPEQLLNYRCRLDSPASVGRSGVPQMYQIHLMAIGGRIILRELFPQLDQKLLNEYHVLSYSLENELRLVFNNVLLHPNLTEDFKWLGIDHFTLEIAIRKKLCLQYGHKIQWICNSKVKQLIDDQSSNTVKGVKYRSTRDSRASTVDLHSDFIIDCRGSHSSSIKWLKEDLNLIIPTEQIYFGCVYLTFVGERLETGNSLFD</sequence>
<name>A0A815SIL0_ADIRI</name>
<gene>
    <name evidence="1" type="ORF">EDS130_LOCUS42010</name>
</gene>
<dbReference type="Proteomes" id="UP000663852">
    <property type="component" value="Unassembled WGS sequence"/>
</dbReference>
<dbReference type="AlphaFoldDB" id="A0A815SIL0"/>
<dbReference type="OrthoDB" id="10051892at2759"/>
<dbReference type="Gene3D" id="3.50.50.60">
    <property type="entry name" value="FAD/NAD(P)-binding domain"/>
    <property type="match status" value="1"/>
</dbReference>
<comment type="caution">
    <text evidence="1">The sequence shown here is derived from an EMBL/GenBank/DDBJ whole genome shotgun (WGS) entry which is preliminary data.</text>
</comment>
<evidence type="ECO:0000313" key="2">
    <source>
        <dbReference type="Proteomes" id="UP000663852"/>
    </source>
</evidence>
<proteinExistence type="predicted"/>
<reference evidence="1" key="1">
    <citation type="submission" date="2021-02" db="EMBL/GenBank/DDBJ databases">
        <authorList>
            <person name="Nowell W R."/>
        </authorList>
    </citation>
    <scope>NUCLEOTIDE SEQUENCE</scope>
</reference>
<dbReference type="EMBL" id="CAJNOJ010000586">
    <property type="protein sequence ID" value="CAF1490721.1"/>
    <property type="molecule type" value="Genomic_DNA"/>
</dbReference>
<organism evidence="1 2">
    <name type="scientific">Adineta ricciae</name>
    <name type="common">Rotifer</name>
    <dbReference type="NCBI Taxonomy" id="249248"/>
    <lineage>
        <taxon>Eukaryota</taxon>
        <taxon>Metazoa</taxon>
        <taxon>Spiralia</taxon>
        <taxon>Gnathifera</taxon>
        <taxon>Rotifera</taxon>
        <taxon>Eurotatoria</taxon>
        <taxon>Bdelloidea</taxon>
        <taxon>Adinetida</taxon>
        <taxon>Adinetidae</taxon>
        <taxon>Adineta</taxon>
    </lineage>
</organism>
<dbReference type="InterPro" id="IPR036188">
    <property type="entry name" value="FAD/NAD-bd_sf"/>
</dbReference>
<dbReference type="SUPFAM" id="SSF51905">
    <property type="entry name" value="FAD/NAD(P)-binding domain"/>
    <property type="match status" value="1"/>
</dbReference>